<dbReference type="EMBL" id="QPFP01000353">
    <property type="protein sequence ID" value="TEB15522.1"/>
    <property type="molecule type" value="Genomic_DNA"/>
</dbReference>
<evidence type="ECO:0000313" key="2">
    <source>
        <dbReference type="Proteomes" id="UP000298030"/>
    </source>
</evidence>
<dbReference type="AlphaFoldDB" id="A0A4Y7S348"/>
<evidence type="ECO:0000313" key="1">
    <source>
        <dbReference type="EMBL" id="TEB15522.1"/>
    </source>
</evidence>
<reference evidence="1 2" key="1">
    <citation type="journal article" date="2019" name="Nat. Ecol. Evol.">
        <title>Megaphylogeny resolves global patterns of mushroom evolution.</title>
        <authorList>
            <person name="Varga T."/>
            <person name="Krizsan K."/>
            <person name="Foldi C."/>
            <person name="Dima B."/>
            <person name="Sanchez-Garcia M."/>
            <person name="Sanchez-Ramirez S."/>
            <person name="Szollosi G.J."/>
            <person name="Szarkandi J.G."/>
            <person name="Papp V."/>
            <person name="Albert L."/>
            <person name="Andreopoulos W."/>
            <person name="Angelini C."/>
            <person name="Antonin V."/>
            <person name="Barry K.W."/>
            <person name="Bougher N.L."/>
            <person name="Buchanan P."/>
            <person name="Buyck B."/>
            <person name="Bense V."/>
            <person name="Catcheside P."/>
            <person name="Chovatia M."/>
            <person name="Cooper J."/>
            <person name="Damon W."/>
            <person name="Desjardin D."/>
            <person name="Finy P."/>
            <person name="Geml J."/>
            <person name="Haridas S."/>
            <person name="Hughes K."/>
            <person name="Justo A."/>
            <person name="Karasinski D."/>
            <person name="Kautmanova I."/>
            <person name="Kiss B."/>
            <person name="Kocsube S."/>
            <person name="Kotiranta H."/>
            <person name="LaButti K.M."/>
            <person name="Lechner B.E."/>
            <person name="Liimatainen K."/>
            <person name="Lipzen A."/>
            <person name="Lukacs Z."/>
            <person name="Mihaltcheva S."/>
            <person name="Morgado L.N."/>
            <person name="Niskanen T."/>
            <person name="Noordeloos M.E."/>
            <person name="Ohm R.A."/>
            <person name="Ortiz-Santana B."/>
            <person name="Ovrebo C."/>
            <person name="Racz N."/>
            <person name="Riley R."/>
            <person name="Savchenko A."/>
            <person name="Shiryaev A."/>
            <person name="Soop K."/>
            <person name="Spirin V."/>
            <person name="Szebenyi C."/>
            <person name="Tomsovsky M."/>
            <person name="Tulloss R.E."/>
            <person name="Uehling J."/>
            <person name="Grigoriev I.V."/>
            <person name="Vagvolgyi C."/>
            <person name="Papp T."/>
            <person name="Martin F.M."/>
            <person name="Miettinen O."/>
            <person name="Hibbett D.S."/>
            <person name="Nagy L.G."/>
        </authorList>
    </citation>
    <scope>NUCLEOTIDE SEQUENCE [LARGE SCALE GENOMIC DNA]</scope>
    <source>
        <strain evidence="1 2">FP101781</strain>
    </source>
</reference>
<feature type="non-terminal residue" evidence="1">
    <location>
        <position position="1"/>
    </location>
</feature>
<name>A0A4Y7S348_COPMI</name>
<accession>A0A4Y7S348</accession>
<organism evidence="1 2">
    <name type="scientific">Coprinellus micaceus</name>
    <name type="common">Glistening ink-cap mushroom</name>
    <name type="synonym">Coprinus micaceus</name>
    <dbReference type="NCBI Taxonomy" id="71717"/>
    <lineage>
        <taxon>Eukaryota</taxon>
        <taxon>Fungi</taxon>
        <taxon>Dikarya</taxon>
        <taxon>Basidiomycota</taxon>
        <taxon>Agaricomycotina</taxon>
        <taxon>Agaricomycetes</taxon>
        <taxon>Agaricomycetidae</taxon>
        <taxon>Agaricales</taxon>
        <taxon>Agaricineae</taxon>
        <taxon>Psathyrellaceae</taxon>
        <taxon>Coprinellus</taxon>
    </lineage>
</organism>
<protein>
    <submittedName>
        <fullName evidence="1">Uncharacterized protein</fullName>
    </submittedName>
</protein>
<sequence length="102" mass="11434">QTPPGTIPSTHRWSRRARVEIPHATLRLIGSPRTPESTSLSFEWTTLTTSPFRFDGSFRSNNPVLEQDDLVLQVVYSDTGASVGVLDDRIIPSRPVLSNFWP</sequence>
<dbReference type="Proteomes" id="UP000298030">
    <property type="component" value="Unassembled WGS sequence"/>
</dbReference>
<gene>
    <name evidence="1" type="ORF">FA13DRAFT_1747531</name>
</gene>
<comment type="caution">
    <text evidence="1">The sequence shown here is derived from an EMBL/GenBank/DDBJ whole genome shotgun (WGS) entry which is preliminary data.</text>
</comment>
<proteinExistence type="predicted"/>
<keyword evidence="2" id="KW-1185">Reference proteome</keyword>